<keyword evidence="4" id="KW-1185">Reference proteome</keyword>
<sequence>MTRLVVLLFALLLGGCANVASSPTGYKGADAGYVALMASAASNNLYPHYIYKIRRRGDQTWSELLWRYDSLFSAVSYDIDTPQEKGSIVLETLAPGDYTFFDVSLFTAMGAGYGYISQRVPFEVNFTVRPGEVTYIGHYVAHSVKGRSIFGISAAAGAVYAVRDGLEGDRKHILAKLPTPLPITAQVPDPRALNHPALRPADAMGPPPPGLEYATYR</sequence>
<proteinExistence type="predicted"/>
<protein>
    <recommendedName>
        <fullName evidence="5">DUF2846 domain-containing protein</fullName>
    </recommendedName>
</protein>
<evidence type="ECO:0000313" key="3">
    <source>
        <dbReference type="EMBL" id="QJE74666.1"/>
    </source>
</evidence>
<dbReference type="Proteomes" id="UP000501891">
    <property type="component" value="Chromosome"/>
</dbReference>
<feature type="chain" id="PRO_5032742491" description="DUF2846 domain-containing protein" evidence="2">
    <location>
        <begin position="20"/>
        <end position="217"/>
    </location>
</feature>
<evidence type="ECO:0000256" key="2">
    <source>
        <dbReference type="SAM" id="SignalP"/>
    </source>
</evidence>
<evidence type="ECO:0000313" key="4">
    <source>
        <dbReference type="Proteomes" id="UP000501891"/>
    </source>
</evidence>
<evidence type="ECO:0008006" key="5">
    <source>
        <dbReference type="Google" id="ProtNLM"/>
    </source>
</evidence>
<accession>A0A858RCL7</accession>
<dbReference type="KEGG" id="acru:HHL28_17795"/>
<feature type="signal peptide" evidence="2">
    <location>
        <begin position="1"/>
        <end position="19"/>
    </location>
</feature>
<dbReference type="EMBL" id="CP051775">
    <property type="protein sequence ID" value="QJE74666.1"/>
    <property type="molecule type" value="Genomic_DNA"/>
</dbReference>
<organism evidence="3 4">
    <name type="scientific">Aerophototrophica crusticola</name>
    <dbReference type="NCBI Taxonomy" id="1709002"/>
    <lineage>
        <taxon>Bacteria</taxon>
        <taxon>Pseudomonadati</taxon>
        <taxon>Pseudomonadota</taxon>
        <taxon>Alphaproteobacteria</taxon>
        <taxon>Rhodospirillales</taxon>
        <taxon>Rhodospirillaceae</taxon>
        <taxon>Aerophototrophica</taxon>
    </lineage>
</organism>
<keyword evidence="2" id="KW-0732">Signal</keyword>
<gene>
    <name evidence="3" type="ORF">HHL28_17795</name>
</gene>
<feature type="region of interest" description="Disordered" evidence="1">
    <location>
        <begin position="195"/>
        <end position="217"/>
    </location>
</feature>
<name>A0A858RCL7_9PROT</name>
<dbReference type="AlphaFoldDB" id="A0A858RCL7"/>
<reference evidence="3" key="1">
    <citation type="submission" date="2020-04" db="EMBL/GenBank/DDBJ databases">
        <title>A desert anoxygenic phototrophic bacterium fixes CO2 using RubisCO under aerobic conditions.</title>
        <authorList>
            <person name="Tang K."/>
        </authorList>
    </citation>
    <scope>NUCLEOTIDE SEQUENCE [LARGE SCALE GENOMIC DNA]</scope>
    <source>
        <strain evidence="3">MIMtkB3</strain>
    </source>
</reference>
<dbReference type="PROSITE" id="PS51257">
    <property type="entry name" value="PROKAR_LIPOPROTEIN"/>
    <property type="match status" value="1"/>
</dbReference>
<evidence type="ECO:0000256" key="1">
    <source>
        <dbReference type="SAM" id="MobiDB-lite"/>
    </source>
</evidence>